<organism evidence="4 5">
    <name type="scientific">Schaalia georgiae</name>
    <dbReference type="NCBI Taxonomy" id="52768"/>
    <lineage>
        <taxon>Bacteria</taxon>
        <taxon>Bacillati</taxon>
        <taxon>Actinomycetota</taxon>
        <taxon>Actinomycetes</taxon>
        <taxon>Actinomycetales</taxon>
        <taxon>Actinomycetaceae</taxon>
        <taxon>Schaalia</taxon>
    </lineage>
</organism>
<sequence length="32" mass="3278">MKLSARNQLPGTVVEVTEGAVNGIVKIEVAPG</sequence>
<dbReference type="Proteomes" id="UP000718630">
    <property type="component" value="Unassembled WGS sequence"/>
</dbReference>
<evidence type="ECO:0000313" key="5">
    <source>
        <dbReference type="Proteomes" id="UP000718630"/>
    </source>
</evidence>
<name>A0A929N240_9ACTO</name>
<accession>A0A929N240</accession>
<evidence type="ECO:0000256" key="1">
    <source>
        <dbReference type="ARBA" id="ARBA00022505"/>
    </source>
</evidence>
<keyword evidence="1 2" id="KW-0500">Molybdenum</keyword>
<dbReference type="Gene3D" id="2.40.50.100">
    <property type="match status" value="1"/>
</dbReference>
<dbReference type="InterPro" id="IPR005116">
    <property type="entry name" value="Transp-assoc_OB_typ1"/>
</dbReference>
<feature type="non-terminal residue" evidence="4">
    <location>
        <position position="32"/>
    </location>
</feature>
<evidence type="ECO:0000259" key="3">
    <source>
        <dbReference type="PROSITE" id="PS51866"/>
    </source>
</evidence>
<proteinExistence type="predicted"/>
<dbReference type="AlphaFoldDB" id="A0A929N240"/>
<dbReference type="InterPro" id="IPR008995">
    <property type="entry name" value="Mo/tungstate-bd_C_term_dom"/>
</dbReference>
<dbReference type="EMBL" id="JABZFZ010000463">
    <property type="protein sequence ID" value="MBF0940733.1"/>
    <property type="molecule type" value="Genomic_DNA"/>
</dbReference>
<dbReference type="Pfam" id="PF03459">
    <property type="entry name" value="TOBE"/>
    <property type="match status" value="1"/>
</dbReference>
<dbReference type="InterPro" id="IPR004606">
    <property type="entry name" value="Mop_domain"/>
</dbReference>
<gene>
    <name evidence="4" type="ORF">HXK03_07670</name>
</gene>
<dbReference type="SUPFAM" id="SSF50331">
    <property type="entry name" value="MOP-like"/>
    <property type="match status" value="1"/>
</dbReference>
<evidence type="ECO:0000313" key="4">
    <source>
        <dbReference type="EMBL" id="MBF0940733.1"/>
    </source>
</evidence>
<comment type="caution">
    <text evidence="4">The sequence shown here is derived from an EMBL/GenBank/DDBJ whole genome shotgun (WGS) entry which is preliminary data.</text>
</comment>
<reference evidence="4" key="1">
    <citation type="submission" date="2020-04" db="EMBL/GenBank/DDBJ databases">
        <title>Deep metagenomics examines the oral microbiome during advanced dental caries in children, revealing novel taxa and co-occurrences with host molecules.</title>
        <authorList>
            <person name="Baker J.L."/>
            <person name="Morton J.T."/>
            <person name="Dinis M."/>
            <person name="Alvarez R."/>
            <person name="Tran N.C."/>
            <person name="Knight R."/>
            <person name="Edlund A."/>
        </authorList>
    </citation>
    <scope>NUCLEOTIDE SEQUENCE</scope>
    <source>
        <strain evidence="4">JCVI_32_bin.64</strain>
    </source>
</reference>
<evidence type="ECO:0000256" key="2">
    <source>
        <dbReference type="PROSITE-ProRule" id="PRU01213"/>
    </source>
</evidence>
<protein>
    <submittedName>
        <fullName evidence="4">TOBE domain-containing protein</fullName>
    </submittedName>
</protein>
<dbReference type="PROSITE" id="PS51866">
    <property type="entry name" value="MOP"/>
    <property type="match status" value="1"/>
</dbReference>
<dbReference type="GO" id="GO:0015689">
    <property type="term" value="P:molybdate ion transport"/>
    <property type="evidence" value="ECO:0007669"/>
    <property type="project" value="InterPro"/>
</dbReference>
<feature type="domain" description="Mop" evidence="3">
    <location>
        <begin position="2"/>
        <end position="32"/>
    </location>
</feature>